<comment type="caution">
    <text evidence="2">The sequence shown here is derived from an EMBL/GenBank/DDBJ whole genome shotgun (WGS) entry which is preliminary data.</text>
</comment>
<accession>X1AP96</accession>
<feature type="region of interest" description="Disordered" evidence="1">
    <location>
        <begin position="1"/>
        <end position="44"/>
    </location>
</feature>
<evidence type="ECO:0000256" key="1">
    <source>
        <dbReference type="SAM" id="MobiDB-lite"/>
    </source>
</evidence>
<dbReference type="EMBL" id="BART01010057">
    <property type="protein sequence ID" value="GAG84524.1"/>
    <property type="molecule type" value="Genomic_DNA"/>
</dbReference>
<protein>
    <submittedName>
        <fullName evidence="2">Uncharacterized protein</fullName>
    </submittedName>
</protein>
<sequence>IAYLFKNKKAAQKGNPKLHEVRRQDAPKQKFQKPATGLPQGAVGPGAINVEQDAAIDLATVLKDAGASVVTEEEMEAEEKKDV</sequence>
<reference evidence="2" key="1">
    <citation type="journal article" date="2014" name="Front. Microbiol.">
        <title>High frequency of phylogenetically diverse reductive dehalogenase-homologous genes in deep subseafloor sedimentary metagenomes.</title>
        <authorList>
            <person name="Kawai M."/>
            <person name="Futagami T."/>
            <person name="Toyoda A."/>
            <person name="Takaki Y."/>
            <person name="Nishi S."/>
            <person name="Hori S."/>
            <person name="Arai W."/>
            <person name="Tsubouchi T."/>
            <person name="Morono Y."/>
            <person name="Uchiyama I."/>
            <person name="Ito T."/>
            <person name="Fujiyama A."/>
            <person name="Inagaki F."/>
            <person name="Takami H."/>
        </authorList>
    </citation>
    <scope>NUCLEOTIDE SEQUENCE</scope>
    <source>
        <strain evidence="2">Expedition CK06-06</strain>
    </source>
</reference>
<dbReference type="AlphaFoldDB" id="X1AP96"/>
<name>X1AP96_9ZZZZ</name>
<organism evidence="2">
    <name type="scientific">marine sediment metagenome</name>
    <dbReference type="NCBI Taxonomy" id="412755"/>
    <lineage>
        <taxon>unclassified sequences</taxon>
        <taxon>metagenomes</taxon>
        <taxon>ecological metagenomes</taxon>
    </lineage>
</organism>
<feature type="non-terminal residue" evidence="2">
    <location>
        <position position="1"/>
    </location>
</feature>
<feature type="compositionally biased region" description="Basic residues" evidence="1">
    <location>
        <begin position="1"/>
        <end position="11"/>
    </location>
</feature>
<proteinExistence type="predicted"/>
<gene>
    <name evidence="2" type="ORF">S01H4_22055</name>
</gene>
<evidence type="ECO:0000313" key="2">
    <source>
        <dbReference type="EMBL" id="GAG84524.1"/>
    </source>
</evidence>
<feature type="compositionally biased region" description="Basic and acidic residues" evidence="1">
    <location>
        <begin position="17"/>
        <end position="28"/>
    </location>
</feature>